<dbReference type="GO" id="GO:0005744">
    <property type="term" value="C:TIM23 mitochondrial import inner membrane translocase complex"/>
    <property type="evidence" value="ECO:0007669"/>
    <property type="project" value="InterPro"/>
</dbReference>
<feature type="compositionally biased region" description="Gly residues" evidence="13">
    <location>
        <begin position="170"/>
        <end position="179"/>
    </location>
</feature>
<gene>
    <name evidence="14" type="ORF">PILCRDRAFT_819549</name>
</gene>
<feature type="compositionally biased region" description="Basic and acidic residues" evidence="13">
    <location>
        <begin position="135"/>
        <end position="148"/>
    </location>
</feature>
<dbReference type="HOGENOM" id="CLU_101461_1_0_1"/>
<feature type="region of interest" description="Disordered" evidence="13">
    <location>
        <begin position="94"/>
        <end position="179"/>
    </location>
</feature>
<dbReference type="PANTHER" id="PTHR12388:SF0">
    <property type="entry name" value="MITOCHONDRIAL IMPORT INNER MEMBRANE TRANSLOCASE SUBUNIT TIM16"/>
    <property type="match status" value="1"/>
</dbReference>
<keyword evidence="9" id="KW-0496">Mitochondrion</keyword>
<proteinExistence type="inferred from homology"/>
<evidence type="ECO:0000256" key="3">
    <source>
        <dbReference type="ARBA" id="ARBA00013571"/>
    </source>
</evidence>
<accession>A0A0C3C141</accession>
<organism evidence="14 15">
    <name type="scientific">Piloderma croceum (strain F 1598)</name>
    <dbReference type="NCBI Taxonomy" id="765440"/>
    <lineage>
        <taxon>Eukaryota</taxon>
        <taxon>Fungi</taxon>
        <taxon>Dikarya</taxon>
        <taxon>Basidiomycota</taxon>
        <taxon>Agaricomycotina</taxon>
        <taxon>Agaricomycetes</taxon>
        <taxon>Agaricomycetidae</taxon>
        <taxon>Atheliales</taxon>
        <taxon>Atheliaceae</taxon>
        <taxon>Piloderma</taxon>
    </lineage>
</organism>
<evidence type="ECO:0000256" key="13">
    <source>
        <dbReference type="SAM" id="MobiDB-lite"/>
    </source>
</evidence>
<evidence type="ECO:0000256" key="10">
    <source>
        <dbReference type="ARBA" id="ARBA00023136"/>
    </source>
</evidence>
<evidence type="ECO:0000256" key="9">
    <source>
        <dbReference type="ARBA" id="ARBA00023128"/>
    </source>
</evidence>
<dbReference type="OrthoDB" id="10262892at2759"/>
<dbReference type="InParanoid" id="A0A0C3C141"/>
<keyword evidence="6" id="KW-0999">Mitochondrion inner membrane</keyword>
<dbReference type="FunCoup" id="A0A0C3C141">
    <property type="interactions" value="84"/>
</dbReference>
<evidence type="ECO:0000256" key="8">
    <source>
        <dbReference type="ARBA" id="ARBA00023010"/>
    </source>
</evidence>
<reference evidence="14 15" key="1">
    <citation type="submission" date="2014-04" db="EMBL/GenBank/DDBJ databases">
        <authorList>
            <consortium name="DOE Joint Genome Institute"/>
            <person name="Kuo A."/>
            <person name="Tarkka M."/>
            <person name="Buscot F."/>
            <person name="Kohler A."/>
            <person name="Nagy L.G."/>
            <person name="Floudas D."/>
            <person name="Copeland A."/>
            <person name="Barry K.W."/>
            <person name="Cichocki N."/>
            <person name="Veneault-Fourrey C."/>
            <person name="LaButti K."/>
            <person name="Lindquist E.A."/>
            <person name="Lipzen A."/>
            <person name="Lundell T."/>
            <person name="Morin E."/>
            <person name="Murat C."/>
            <person name="Sun H."/>
            <person name="Tunlid A."/>
            <person name="Henrissat B."/>
            <person name="Grigoriev I.V."/>
            <person name="Hibbett D.S."/>
            <person name="Martin F."/>
            <person name="Nordberg H.P."/>
            <person name="Cantor M.N."/>
            <person name="Hua S.X."/>
        </authorList>
    </citation>
    <scope>NUCLEOTIDE SEQUENCE [LARGE SCALE GENOMIC DNA]</scope>
    <source>
        <strain evidence="14 15">F 1598</strain>
    </source>
</reference>
<evidence type="ECO:0000256" key="6">
    <source>
        <dbReference type="ARBA" id="ARBA00022792"/>
    </source>
</evidence>
<comment type="similarity">
    <text evidence="2">Belongs to the TIM16/PAM16 family.</text>
</comment>
<keyword evidence="5" id="KW-0813">Transport</keyword>
<dbReference type="EMBL" id="KN832991">
    <property type="protein sequence ID" value="KIM83302.1"/>
    <property type="molecule type" value="Genomic_DNA"/>
</dbReference>
<dbReference type="Proteomes" id="UP000054166">
    <property type="component" value="Unassembled WGS sequence"/>
</dbReference>
<keyword evidence="7" id="KW-0653">Protein transport</keyword>
<evidence type="ECO:0000256" key="7">
    <source>
        <dbReference type="ARBA" id="ARBA00022927"/>
    </source>
</evidence>
<reference evidence="15" key="2">
    <citation type="submission" date="2015-01" db="EMBL/GenBank/DDBJ databases">
        <title>Evolutionary Origins and Diversification of the Mycorrhizal Mutualists.</title>
        <authorList>
            <consortium name="DOE Joint Genome Institute"/>
            <consortium name="Mycorrhizal Genomics Consortium"/>
            <person name="Kohler A."/>
            <person name="Kuo A."/>
            <person name="Nagy L.G."/>
            <person name="Floudas D."/>
            <person name="Copeland A."/>
            <person name="Barry K.W."/>
            <person name="Cichocki N."/>
            <person name="Veneault-Fourrey C."/>
            <person name="LaButti K."/>
            <person name="Lindquist E.A."/>
            <person name="Lipzen A."/>
            <person name="Lundell T."/>
            <person name="Morin E."/>
            <person name="Murat C."/>
            <person name="Riley R."/>
            <person name="Ohm R."/>
            <person name="Sun H."/>
            <person name="Tunlid A."/>
            <person name="Henrissat B."/>
            <person name="Grigoriev I.V."/>
            <person name="Hibbett D.S."/>
            <person name="Martin F."/>
        </authorList>
    </citation>
    <scope>NUCLEOTIDE SEQUENCE [LARGE SCALE GENOMIC DNA]</scope>
    <source>
        <strain evidence="15">F 1598</strain>
    </source>
</reference>
<evidence type="ECO:0000313" key="15">
    <source>
        <dbReference type="Proteomes" id="UP000054166"/>
    </source>
</evidence>
<dbReference type="Gene3D" id="1.10.287.110">
    <property type="entry name" value="DnaJ domain"/>
    <property type="match status" value="1"/>
</dbReference>
<protein>
    <recommendedName>
        <fullName evidence="4">Mitochondrial import inner membrane translocase subunit TIM16</fullName>
    </recommendedName>
    <alternativeName>
        <fullName evidence="3">Mitochondrial import inner membrane translocase subunit tim16</fullName>
    </alternativeName>
    <alternativeName>
        <fullName evidence="11 12">Presequence translocated-associated motor subunit PAM16</fullName>
    </alternativeName>
</protein>
<evidence type="ECO:0000256" key="1">
    <source>
        <dbReference type="ARBA" id="ARBA00004637"/>
    </source>
</evidence>
<dbReference type="PANTHER" id="PTHR12388">
    <property type="entry name" value="MITOCHONDRIA ASSOCIATED GRANULOCYTE MACROPHAGE CSF SIGNALING MOLECULE"/>
    <property type="match status" value="1"/>
</dbReference>
<dbReference type="Pfam" id="PF03656">
    <property type="entry name" value="Pam16"/>
    <property type="match status" value="1"/>
</dbReference>
<dbReference type="AlphaFoldDB" id="A0A0C3C141"/>
<dbReference type="InterPro" id="IPR005341">
    <property type="entry name" value="Tim16"/>
</dbReference>
<keyword evidence="15" id="KW-1185">Reference proteome</keyword>
<feature type="compositionally biased region" description="Low complexity" evidence="13">
    <location>
        <begin position="98"/>
        <end position="108"/>
    </location>
</feature>
<keyword evidence="8" id="KW-0811">Translocation</keyword>
<evidence type="ECO:0000256" key="12">
    <source>
        <dbReference type="ARBA" id="ARBA00031407"/>
    </source>
</evidence>
<evidence type="ECO:0000256" key="4">
    <source>
        <dbReference type="ARBA" id="ARBA00020721"/>
    </source>
</evidence>
<sequence>MSAPKIIVQLVVTGAQILGKAFYEAGKQAVKNAKQAPPGAITSDVAGVRNATSTSWTDKLTREHRMTLDEAHLILNTKKEEELERVLRNYEHLFKMNSPASPSSSSEPTPTPRPTAGKQPVLPSHSHYLQSKVVRARERIEAELKIAQEDAASPATHEAPGSAPPPPSEGGTGPGSKPS</sequence>
<evidence type="ECO:0000313" key="14">
    <source>
        <dbReference type="EMBL" id="KIM83302.1"/>
    </source>
</evidence>
<evidence type="ECO:0000256" key="2">
    <source>
        <dbReference type="ARBA" id="ARBA00008817"/>
    </source>
</evidence>
<dbReference type="InterPro" id="IPR036869">
    <property type="entry name" value="J_dom_sf"/>
</dbReference>
<dbReference type="GO" id="GO:0030150">
    <property type="term" value="P:protein import into mitochondrial matrix"/>
    <property type="evidence" value="ECO:0007669"/>
    <property type="project" value="InterPro"/>
</dbReference>
<evidence type="ECO:0000256" key="5">
    <source>
        <dbReference type="ARBA" id="ARBA00022448"/>
    </source>
</evidence>
<keyword evidence="10" id="KW-0472">Membrane</keyword>
<evidence type="ECO:0000256" key="11">
    <source>
        <dbReference type="ARBA" id="ARBA00030422"/>
    </source>
</evidence>
<name>A0A0C3C141_PILCF</name>
<comment type="subcellular location">
    <subcellularLocation>
        <location evidence="1">Mitochondrion inner membrane</location>
        <topology evidence="1">Peripheral membrane protein</topology>
    </subcellularLocation>
</comment>